<evidence type="ECO:0000256" key="4">
    <source>
        <dbReference type="ARBA" id="ARBA00022475"/>
    </source>
</evidence>
<comment type="caution">
    <text evidence="9">The sequence shown here is derived from an EMBL/GenBank/DDBJ whole genome shotgun (WGS) entry which is preliminary data.</text>
</comment>
<evidence type="ECO:0000256" key="5">
    <source>
        <dbReference type="ARBA" id="ARBA00022692"/>
    </source>
</evidence>
<dbReference type="Proteomes" id="UP000635245">
    <property type="component" value="Unassembled WGS sequence"/>
</dbReference>
<dbReference type="Gene3D" id="1.10.3470.10">
    <property type="entry name" value="ABC transporter involved in vitamin B12 uptake, BtuC"/>
    <property type="match status" value="1"/>
</dbReference>
<evidence type="ECO:0000313" key="10">
    <source>
        <dbReference type="Proteomes" id="UP000635245"/>
    </source>
</evidence>
<keyword evidence="10" id="KW-1185">Reference proteome</keyword>
<evidence type="ECO:0000256" key="8">
    <source>
        <dbReference type="SAM" id="Phobius"/>
    </source>
</evidence>
<evidence type="ECO:0000256" key="3">
    <source>
        <dbReference type="ARBA" id="ARBA00022448"/>
    </source>
</evidence>
<dbReference type="InterPro" id="IPR000522">
    <property type="entry name" value="ABC_transptr_permease_BtuC"/>
</dbReference>
<keyword evidence="4" id="KW-1003">Cell membrane</keyword>
<dbReference type="PANTHER" id="PTHR30472:SF1">
    <property type="entry name" value="FE(3+) DICITRATE TRANSPORT SYSTEM PERMEASE PROTEIN FECC-RELATED"/>
    <property type="match status" value="1"/>
</dbReference>
<sequence length="348" mass="34978">MTTAQRRPPAGDAGTRHTGGRRTLGLVLGACALAGACWLSLVAGSADVSLSAVWRALTDFDGSYDQTIVRETRLPRTVAGLLVGLALGVAGTLIQAVTRNPLADPGILGVNAGSAFFVALALAVSGGMSIAGYVWFALLGALVATCAVYVIAAAGRGPASPERLVLSGVALAAVLSGIVTGFVLLDPETFDRMRFWSAGSLSAADLPMLGTVLPFVAAGLLLAALVARPLNAVALGEELAGALGANLTLVRAGAVVAVTLLAGGATAIAGPVGFVGLMMPHVARWIVGPDQRWIVAVSVLLSPVLVLTADVLGRVLVGSGEVPVGVVVAFVGAPVLVGMVRRRRASTS</sequence>
<gene>
    <name evidence="9" type="ORF">JHE00_02410</name>
</gene>
<feature type="transmembrane region" description="Helical" evidence="8">
    <location>
        <begin position="74"/>
        <end position="94"/>
    </location>
</feature>
<comment type="subcellular location">
    <subcellularLocation>
        <location evidence="1">Cell membrane</location>
        <topology evidence="1">Multi-pass membrane protein</topology>
    </subcellularLocation>
</comment>
<organism evidence="9 10">
    <name type="scientific">Prauserella cavernicola</name>
    <dbReference type="NCBI Taxonomy" id="2800127"/>
    <lineage>
        <taxon>Bacteria</taxon>
        <taxon>Bacillati</taxon>
        <taxon>Actinomycetota</taxon>
        <taxon>Actinomycetes</taxon>
        <taxon>Pseudonocardiales</taxon>
        <taxon>Pseudonocardiaceae</taxon>
        <taxon>Prauserella</taxon>
    </lineage>
</organism>
<dbReference type="InterPro" id="IPR037294">
    <property type="entry name" value="ABC_BtuC-like"/>
</dbReference>
<evidence type="ECO:0000256" key="6">
    <source>
        <dbReference type="ARBA" id="ARBA00022989"/>
    </source>
</evidence>
<keyword evidence="5 8" id="KW-0812">Transmembrane</keyword>
<dbReference type="PANTHER" id="PTHR30472">
    <property type="entry name" value="FERRIC ENTEROBACTIN TRANSPORT SYSTEM PERMEASE PROTEIN"/>
    <property type="match status" value="1"/>
</dbReference>
<feature type="transmembrane region" description="Helical" evidence="8">
    <location>
        <begin position="322"/>
        <end position="340"/>
    </location>
</feature>
<dbReference type="GO" id="GO:0022857">
    <property type="term" value="F:transmembrane transporter activity"/>
    <property type="evidence" value="ECO:0007669"/>
    <property type="project" value="InterPro"/>
</dbReference>
<dbReference type="SUPFAM" id="SSF81345">
    <property type="entry name" value="ABC transporter involved in vitamin B12 uptake, BtuC"/>
    <property type="match status" value="1"/>
</dbReference>
<name>A0A934V435_9PSEU</name>
<evidence type="ECO:0000313" key="9">
    <source>
        <dbReference type="EMBL" id="MBK1783163.1"/>
    </source>
</evidence>
<accession>A0A934V435</accession>
<protein>
    <submittedName>
        <fullName evidence="9">Iron chelate uptake ABC transporter family permease subunit</fullName>
    </submittedName>
</protein>
<dbReference type="CDD" id="cd06550">
    <property type="entry name" value="TM_ABC_iron-siderophores_like"/>
    <property type="match status" value="1"/>
</dbReference>
<feature type="transmembrane region" description="Helical" evidence="8">
    <location>
        <begin position="106"/>
        <end position="124"/>
    </location>
</feature>
<keyword evidence="3" id="KW-0813">Transport</keyword>
<dbReference type="EMBL" id="JAENJH010000001">
    <property type="protein sequence ID" value="MBK1783163.1"/>
    <property type="molecule type" value="Genomic_DNA"/>
</dbReference>
<dbReference type="RefSeq" id="WP_200314267.1">
    <property type="nucleotide sequence ID" value="NZ_JAENJH010000001.1"/>
</dbReference>
<evidence type="ECO:0000256" key="7">
    <source>
        <dbReference type="ARBA" id="ARBA00023136"/>
    </source>
</evidence>
<dbReference type="FunFam" id="1.10.3470.10:FF:000001">
    <property type="entry name" value="Vitamin B12 ABC transporter permease BtuC"/>
    <property type="match status" value="1"/>
</dbReference>
<feature type="transmembrane region" description="Helical" evidence="8">
    <location>
        <begin position="130"/>
        <end position="152"/>
    </location>
</feature>
<feature type="transmembrane region" description="Helical" evidence="8">
    <location>
        <begin position="164"/>
        <end position="185"/>
    </location>
</feature>
<evidence type="ECO:0000256" key="2">
    <source>
        <dbReference type="ARBA" id="ARBA00007935"/>
    </source>
</evidence>
<dbReference type="GO" id="GO:0005886">
    <property type="term" value="C:plasma membrane"/>
    <property type="evidence" value="ECO:0007669"/>
    <property type="project" value="UniProtKB-SubCell"/>
</dbReference>
<proteinExistence type="inferred from homology"/>
<reference evidence="9" key="1">
    <citation type="submission" date="2020-12" db="EMBL/GenBank/DDBJ databases">
        <title>Prauserella sp. ASG 168, a novel actinomycete isolated from cave rock.</title>
        <authorList>
            <person name="Suriyachadkun C."/>
        </authorList>
    </citation>
    <scope>NUCLEOTIDE SEQUENCE</scope>
    <source>
        <strain evidence="9">ASG 168</strain>
    </source>
</reference>
<keyword evidence="7 8" id="KW-0472">Membrane</keyword>
<evidence type="ECO:0000256" key="1">
    <source>
        <dbReference type="ARBA" id="ARBA00004651"/>
    </source>
</evidence>
<dbReference type="Pfam" id="PF01032">
    <property type="entry name" value="FecCD"/>
    <property type="match status" value="1"/>
</dbReference>
<comment type="similarity">
    <text evidence="2">Belongs to the binding-protein-dependent transport system permease family. FecCD subfamily.</text>
</comment>
<keyword evidence="6 8" id="KW-1133">Transmembrane helix</keyword>
<dbReference type="AlphaFoldDB" id="A0A934V435"/>
<feature type="transmembrane region" description="Helical" evidence="8">
    <location>
        <begin position="294"/>
        <end position="316"/>
    </location>
</feature>
<dbReference type="GO" id="GO:0033214">
    <property type="term" value="P:siderophore-iron import into cell"/>
    <property type="evidence" value="ECO:0007669"/>
    <property type="project" value="TreeGrafter"/>
</dbReference>
<feature type="transmembrane region" description="Helical" evidence="8">
    <location>
        <begin position="205"/>
        <end position="227"/>
    </location>
</feature>